<dbReference type="RefSeq" id="WP_145858191.1">
    <property type="nucleotide sequence ID" value="NZ_RPFW01000006.1"/>
</dbReference>
<dbReference type="OrthoDB" id="9805852at2"/>
<organism evidence="2 3">
    <name type="scientific">Trebonia kvetii</name>
    <dbReference type="NCBI Taxonomy" id="2480626"/>
    <lineage>
        <taxon>Bacteria</taxon>
        <taxon>Bacillati</taxon>
        <taxon>Actinomycetota</taxon>
        <taxon>Actinomycetes</taxon>
        <taxon>Streptosporangiales</taxon>
        <taxon>Treboniaceae</taxon>
        <taxon>Trebonia</taxon>
    </lineage>
</organism>
<dbReference type="Pfam" id="PF01266">
    <property type="entry name" value="DAO"/>
    <property type="match status" value="1"/>
</dbReference>
<dbReference type="GO" id="GO:0005737">
    <property type="term" value="C:cytoplasm"/>
    <property type="evidence" value="ECO:0007669"/>
    <property type="project" value="TreeGrafter"/>
</dbReference>
<evidence type="ECO:0000259" key="1">
    <source>
        <dbReference type="Pfam" id="PF01266"/>
    </source>
</evidence>
<feature type="domain" description="FAD dependent oxidoreductase" evidence="1">
    <location>
        <begin position="30"/>
        <end position="404"/>
    </location>
</feature>
<dbReference type="Gene3D" id="3.30.9.10">
    <property type="entry name" value="D-Amino Acid Oxidase, subunit A, domain 2"/>
    <property type="match status" value="1"/>
</dbReference>
<reference evidence="2 3" key="1">
    <citation type="submission" date="2018-11" db="EMBL/GenBank/DDBJ databases">
        <title>Trebonia kvetii gen.nov., sp.nov., a novel acidophilic actinobacterium, and proposal of the new actinobacterial family Treboniaceae fam. nov.</title>
        <authorList>
            <person name="Rapoport D."/>
            <person name="Sagova-Mareckova M."/>
            <person name="Sedlacek I."/>
            <person name="Provaznik J."/>
            <person name="Kralova S."/>
            <person name="Pavlinic D."/>
            <person name="Benes V."/>
            <person name="Kopecky J."/>
        </authorList>
    </citation>
    <scope>NUCLEOTIDE SEQUENCE [LARGE SCALE GENOMIC DNA]</scope>
    <source>
        <strain evidence="2 3">15Tr583</strain>
    </source>
</reference>
<dbReference type="AlphaFoldDB" id="A0A6P2BT27"/>
<evidence type="ECO:0000313" key="2">
    <source>
        <dbReference type="EMBL" id="TVZ01521.1"/>
    </source>
</evidence>
<dbReference type="Gene3D" id="3.50.50.60">
    <property type="entry name" value="FAD/NAD(P)-binding domain"/>
    <property type="match status" value="1"/>
</dbReference>
<sequence>MRNGEVSYWWQARGGFPARRPSLPGPLDADVCIVGGGYTGLWTAYYLAGLRPDWTIVVLEAVFAGYGASGRNGGWVTSEMPGSRERFAKAASGAAGVRAFEAALRSTVDEVGRVCETESIDCDFFKGGTLSVATTPSQLARLRAGLAGIREWGDGEDVYQFLSGEETRERINVAGALGGLYAPASARVQPAKLVAGIAAAAERRGVQIYEATPVTRIDPADASSGVAAGAVARTRFGDVRARSVLRCTEGYTAALPGLRRALLPMNSHMVVTEPLGDAAWQEIGWRGYETLGDQAHAYMYAQRTADGRIALGGRGVPYRFASATDHLGETDPSTVAALTKVLRRMFPAAASARIDHAWCGVLGVPRDWCASVTYNPASGLGWAGGYTGVGVAASNLAGRTLADLVTGEKSPLTELPWVGHRSRAWEPEPARWTGVHGLYTLYRLADRLESAAPGDQASDTRVRLGEALGRVGDAISGIPH</sequence>
<gene>
    <name evidence="2" type="ORF">EAS64_28890</name>
</gene>
<keyword evidence="3" id="KW-1185">Reference proteome</keyword>
<dbReference type="PANTHER" id="PTHR13847">
    <property type="entry name" value="SARCOSINE DEHYDROGENASE-RELATED"/>
    <property type="match status" value="1"/>
</dbReference>
<name>A0A6P2BT27_9ACTN</name>
<dbReference type="Proteomes" id="UP000460272">
    <property type="component" value="Unassembled WGS sequence"/>
</dbReference>
<accession>A0A6P2BT27</accession>
<evidence type="ECO:0000313" key="3">
    <source>
        <dbReference type="Proteomes" id="UP000460272"/>
    </source>
</evidence>
<dbReference type="InterPro" id="IPR036188">
    <property type="entry name" value="FAD/NAD-bd_sf"/>
</dbReference>
<dbReference type="PANTHER" id="PTHR13847:SF285">
    <property type="entry name" value="FAD DEPENDENT OXIDOREDUCTASE DOMAIN-CONTAINING PROTEIN"/>
    <property type="match status" value="1"/>
</dbReference>
<protein>
    <submittedName>
        <fullName evidence="2">FAD-dependent oxidoreductase</fullName>
    </submittedName>
</protein>
<proteinExistence type="predicted"/>
<dbReference type="EMBL" id="RPFW01000006">
    <property type="protein sequence ID" value="TVZ01521.1"/>
    <property type="molecule type" value="Genomic_DNA"/>
</dbReference>
<comment type="caution">
    <text evidence="2">The sequence shown here is derived from an EMBL/GenBank/DDBJ whole genome shotgun (WGS) entry which is preliminary data.</text>
</comment>
<dbReference type="InterPro" id="IPR006076">
    <property type="entry name" value="FAD-dep_OxRdtase"/>
</dbReference>
<dbReference type="SUPFAM" id="SSF51905">
    <property type="entry name" value="FAD/NAD(P)-binding domain"/>
    <property type="match status" value="1"/>
</dbReference>